<evidence type="ECO:0000313" key="3">
    <source>
        <dbReference type="Proteomes" id="UP000598120"/>
    </source>
</evidence>
<organism evidence="2 3">
    <name type="scientific">Aquaticitalea lipolytica</name>
    <dbReference type="NCBI Taxonomy" id="1247562"/>
    <lineage>
        <taxon>Bacteria</taxon>
        <taxon>Pseudomonadati</taxon>
        <taxon>Bacteroidota</taxon>
        <taxon>Flavobacteriia</taxon>
        <taxon>Flavobacteriales</taxon>
        <taxon>Flavobacteriaceae</taxon>
        <taxon>Aquaticitalea</taxon>
    </lineage>
</organism>
<keyword evidence="1" id="KW-0472">Membrane</keyword>
<dbReference type="EMBL" id="BMIC01000001">
    <property type="protein sequence ID" value="GFZ80072.1"/>
    <property type="molecule type" value="Genomic_DNA"/>
</dbReference>
<evidence type="ECO:0000313" key="2">
    <source>
        <dbReference type="EMBL" id="GFZ80072.1"/>
    </source>
</evidence>
<accession>A0A8J2XFQ6</accession>
<dbReference type="Proteomes" id="UP000598120">
    <property type="component" value="Unassembled WGS sequence"/>
</dbReference>
<feature type="transmembrane region" description="Helical" evidence="1">
    <location>
        <begin position="14"/>
        <end position="32"/>
    </location>
</feature>
<proteinExistence type="predicted"/>
<protein>
    <submittedName>
        <fullName evidence="2">Uncharacterized protein</fullName>
    </submittedName>
</protein>
<dbReference type="AlphaFoldDB" id="A0A8J2XFQ6"/>
<evidence type="ECO:0000256" key="1">
    <source>
        <dbReference type="SAM" id="Phobius"/>
    </source>
</evidence>
<comment type="caution">
    <text evidence="2">The sequence shown here is derived from an EMBL/GenBank/DDBJ whole genome shotgun (WGS) entry which is preliminary data.</text>
</comment>
<sequence length="85" mass="10244">MKKNKIFWWFFKRLTSYIFIILTSVFLITLFSTDANFGINKTVGWAWDFSNINFWFGIFQVIVFLLVILLSLTFIIMKISNYIKR</sequence>
<gene>
    <name evidence="2" type="ORF">GCM10011531_07590</name>
</gene>
<name>A0A8J2XFQ6_9FLAO</name>
<keyword evidence="3" id="KW-1185">Reference proteome</keyword>
<reference evidence="2 3" key="1">
    <citation type="journal article" date="2014" name="Int. J. Syst. Evol. Microbiol.">
        <title>Complete genome sequence of Corynebacterium casei LMG S-19264T (=DSM 44701T), isolated from a smear-ripened cheese.</title>
        <authorList>
            <consortium name="US DOE Joint Genome Institute (JGI-PGF)"/>
            <person name="Walter F."/>
            <person name="Albersmeier A."/>
            <person name="Kalinowski J."/>
            <person name="Ruckert C."/>
        </authorList>
    </citation>
    <scope>NUCLEOTIDE SEQUENCE [LARGE SCALE GENOMIC DNA]</scope>
    <source>
        <strain evidence="2 3">CGMCC 1.15295</strain>
    </source>
</reference>
<keyword evidence="1" id="KW-0812">Transmembrane</keyword>
<feature type="transmembrane region" description="Helical" evidence="1">
    <location>
        <begin position="52"/>
        <end position="77"/>
    </location>
</feature>
<dbReference type="RefSeq" id="WP_188605004.1">
    <property type="nucleotide sequence ID" value="NZ_BMIC01000001.1"/>
</dbReference>
<keyword evidence="1" id="KW-1133">Transmembrane helix</keyword>